<keyword evidence="3" id="KW-1185">Reference proteome</keyword>
<comment type="caution">
    <text evidence="2">The sequence shown here is derived from an EMBL/GenBank/DDBJ whole genome shotgun (WGS) entry which is preliminary data.</text>
</comment>
<feature type="domain" description="Xylose isomerase-like TIM barrel" evidence="1">
    <location>
        <begin position="27"/>
        <end position="272"/>
    </location>
</feature>
<accession>A0ABT3HF07</accession>
<name>A0ABT3HF07_9HYPH</name>
<dbReference type="InterPro" id="IPR036237">
    <property type="entry name" value="Xyl_isomerase-like_sf"/>
</dbReference>
<organism evidence="2 3">
    <name type="scientific">Rhodobium gokarnense</name>
    <dbReference type="NCBI Taxonomy" id="364296"/>
    <lineage>
        <taxon>Bacteria</taxon>
        <taxon>Pseudomonadati</taxon>
        <taxon>Pseudomonadota</taxon>
        <taxon>Alphaproteobacteria</taxon>
        <taxon>Hyphomicrobiales</taxon>
        <taxon>Rhodobiaceae</taxon>
        <taxon>Rhodobium</taxon>
    </lineage>
</organism>
<dbReference type="InterPro" id="IPR050312">
    <property type="entry name" value="IolE/XylAMocC-like"/>
</dbReference>
<dbReference type="Gene3D" id="3.20.20.150">
    <property type="entry name" value="Divalent-metal-dependent TIM barrel enzymes"/>
    <property type="match status" value="1"/>
</dbReference>
<evidence type="ECO:0000313" key="2">
    <source>
        <dbReference type="EMBL" id="MCW2308988.1"/>
    </source>
</evidence>
<dbReference type="Pfam" id="PF01261">
    <property type="entry name" value="AP_endonuc_2"/>
    <property type="match status" value="1"/>
</dbReference>
<reference evidence="3" key="1">
    <citation type="submission" date="2023-07" db="EMBL/GenBank/DDBJ databases">
        <title>Genome sequencing of Purple Non-Sulfur Bacteria from various extreme environments.</title>
        <authorList>
            <person name="Mayer M."/>
        </authorList>
    </citation>
    <scope>NUCLEOTIDE SEQUENCE [LARGE SCALE GENOMIC DNA]</scope>
    <source>
        <strain evidence="3">DSM 17935</strain>
    </source>
</reference>
<evidence type="ECO:0000259" key="1">
    <source>
        <dbReference type="Pfam" id="PF01261"/>
    </source>
</evidence>
<dbReference type="Proteomes" id="UP001209755">
    <property type="component" value="Unassembled WGS sequence"/>
</dbReference>
<dbReference type="PANTHER" id="PTHR12110">
    <property type="entry name" value="HYDROXYPYRUVATE ISOMERASE"/>
    <property type="match status" value="1"/>
</dbReference>
<dbReference type="SUPFAM" id="SSF51658">
    <property type="entry name" value="Xylose isomerase-like"/>
    <property type="match status" value="1"/>
</dbReference>
<dbReference type="PANTHER" id="PTHR12110:SF21">
    <property type="entry name" value="XYLOSE ISOMERASE-LIKE TIM BARREL DOMAIN-CONTAINING PROTEIN"/>
    <property type="match status" value="1"/>
</dbReference>
<protein>
    <submittedName>
        <fullName evidence="2">Protein FrlC</fullName>
    </submittedName>
</protein>
<proteinExistence type="predicted"/>
<evidence type="ECO:0000313" key="3">
    <source>
        <dbReference type="Proteomes" id="UP001209755"/>
    </source>
</evidence>
<dbReference type="RefSeq" id="WP_264602584.1">
    <property type="nucleotide sequence ID" value="NZ_JAOQNS010000010.1"/>
</dbReference>
<dbReference type="EMBL" id="JAOQNS010000010">
    <property type="protein sequence ID" value="MCW2308988.1"/>
    <property type="molecule type" value="Genomic_DNA"/>
</dbReference>
<dbReference type="InterPro" id="IPR013022">
    <property type="entry name" value="Xyl_isomerase-like_TIM-brl"/>
</dbReference>
<gene>
    <name evidence="2" type="ORF">M2319_003339</name>
</gene>
<sequence length="276" mass="30431">MKLSFNTWVYSSFPVWVPSYPLDETIRRLARIGYDGIEIGAAAPHAYPDYIDADRRREIKAVLDDNGIACSSMLPAPGGGPGFNVSSPLEAERANAIDQYVKVARLCADLGGKTLLYVAGWQVFGTTTDEAWDWSREALTTIAARAADMGVTVAIEPTSMDSNLVESCDDAIRMMREVGAANVKLMFDTIHVLYRSEVPTDYAYRMGADLHHIHLSDVNRNAPSASGKVDYEALVAALKDIDFKGYVTMEIGFNRRDVDPDYVARSAYEYLKPLVG</sequence>